<dbReference type="RefSeq" id="WP_102772590.1">
    <property type="nucleotide sequence ID" value="NZ_POQS01000002.1"/>
</dbReference>
<evidence type="ECO:0000313" key="3">
    <source>
        <dbReference type="Proteomes" id="UP000235994"/>
    </source>
</evidence>
<dbReference type="PROSITE" id="PS51257">
    <property type="entry name" value="PROKAR_LIPOPROTEIN"/>
    <property type="match status" value="1"/>
</dbReference>
<protein>
    <recommendedName>
        <fullName evidence="1">Cyanophage baseplate Pam3 plug gp18 domain-containing protein</fullName>
    </recommendedName>
</protein>
<evidence type="ECO:0000259" key="1">
    <source>
        <dbReference type="Pfam" id="PF22479"/>
    </source>
</evidence>
<proteinExistence type="predicted"/>
<comment type="caution">
    <text evidence="2">The sequence shown here is derived from an EMBL/GenBank/DDBJ whole genome shotgun (WGS) entry which is preliminary data.</text>
</comment>
<dbReference type="EMBL" id="POQS01000002">
    <property type="protein sequence ID" value="PND34526.1"/>
    <property type="molecule type" value="Genomic_DNA"/>
</dbReference>
<accession>A0A2N8KM41</accession>
<dbReference type="Pfam" id="PF22479">
    <property type="entry name" value="Pam3_gp18"/>
    <property type="match status" value="1"/>
</dbReference>
<feature type="domain" description="Cyanophage baseplate Pam3 plug gp18" evidence="1">
    <location>
        <begin position="1"/>
        <end position="95"/>
    </location>
</feature>
<dbReference type="InterPro" id="IPR054252">
    <property type="entry name" value="Pam3_gp18"/>
</dbReference>
<evidence type="ECO:0000313" key="2">
    <source>
        <dbReference type="EMBL" id="PND34526.1"/>
    </source>
</evidence>
<gene>
    <name evidence="2" type="ORF">C1I89_10090</name>
</gene>
<name>A0A2N8KM41_9BURK</name>
<dbReference type="Proteomes" id="UP000235994">
    <property type="component" value="Unassembled WGS sequence"/>
</dbReference>
<organism evidence="2 3">
    <name type="scientific">Achromobacter pulmonis</name>
    <dbReference type="NCBI Taxonomy" id="1389932"/>
    <lineage>
        <taxon>Bacteria</taxon>
        <taxon>Pseudomonadati</taxon>
        <taxon>Pseudomonadota</taxon>
        <taxon>Betaproteobacteria</taxon>
        <taxon>Burkholderiales</taxon>
        <taxon>Alcaligenaceae</taxon>
        <taxon>Achromobacter</taxon>
    </lineage>
</organism>
<dbReference type="AlphaFoldDB" id="A0A2N8KM41"/>
<sequence length="99" mass="11207">MRKIPLRAVPSQSLSVVLAGQSCQVNVYEKSTGIYLDLFVNHQPIVTTVLCHDRVRLVREVYRGFVGDLAFIDRRGHADPEYTGLGDRFILVYLEEGDL</sequence>
<keyword evidence="3" id="KW-1185">Reference proteome</keyword>
<reference evidence="2 3" key="1">
    <citation type="submission" date="2018-01" db="EMBL/GenBank/DDBJ databases">
        <title>The draft genome of an aniline degradation strain ANB-1.</title>
        <authorList>
            <person name="Zhang L."/>
            <person name="Jiang J."/>
        </authorList>
    </citation>
    <scope>NUCLEOTIDE SEQUENCE [LARGE SCALE GENOMIC DNA]</scope>
    <source>
        <strain evidence="2 3">ANB-1</strain>
    </source>
</reference>